<evidence type="ECO:0000256" key="10">
    <source>
        <dbReference type="SAM" id="MobiDB-lite"/>
    </source>
</evidence>
<dbReference type="PANTHER" id="PTHR15184">
    <property type="entry name" value="ATP SYNTHASE"/>
    <property type="match status" value="1"/>
</dbReference>
<dbReference type="InterPro" id="IPR004100">
    <property type="entry name" value="ATPase_F1/V1/A1_a/bsu_N"/>
</dbReference>
<evidence type="ECO:0000256" key="1">
    <source>
        <dbReference type="ARBA" id="ARBA00004370"/>
    </source>
</evidence>
<keyword evidence="5" id="KW-0067">ATP-binding</keyword>
<dbReference type="GO" id="GO:0005739">
    <property type="term" value="C:mitochondrion"/>
    <property type="evidence" value="ECO:0007669"/>
    <property type="project" value="GOC"/>
</dbReference>
<evidence type="ECO:0000256" key="3">
    <source>
        <dbReference type="ARBA" id="ARBA00022448"/>
    </source>
</evidence>
<dbReference type="PANTHER" id="PTHR15184:SF71">
    <property type="entry name" value="ATP SYNTHASE SUBUNIT BETA, MITOCHONDRIAL"/>
    <property type="match status" value="1"/>
</dbReference>
<sequence length="208" mass="22427">MISHLLIAVSCKVTFIVLSLMSLSSFCHCLFRKGLRAAPAAQAALANGRIVAAVIGAVVDVRFHEGLPPILNALEVVGRESRPVLEVAQHLGNRDNCHGSYRGSGHGTPIRIPVGPETLGWIMNVIGEPIGERAPSSTKHEDHEVETAPVHAEAPEFTDMSVEQEILVTGIKVVDLLKLYLSSASARSFFSSFNFLSSCWISSCFSCM</sequence>
<dbReference type="InterPro" id="IPR027417">
    <property type="entry name" value="P-loop_NTPase"/>
</dbReference>
<feature type="transmembrane region" description="Helical" evidence="11">
    <location>
        <begin position="6"/>
        <end position="31"/>
    </location>
</feature>
<dbReference type="GeneTree" id="ENSGT00550000074800"/>
<evidence type="ECO:0000256" key="6">
    <source>
        <dbReference type="ARBA" id="ARBA00023065"/>
    </source>
</evidence>
<evidence type="ECO:0000256" key="11">
    <source>
        <dbReference type="SAM" id="Phobius"/>
    </source>
</evidence>
<evidence type="ECO:0000256" key="7">
    <source>
        <dbReference type="ARBA" id="ARBA00023136"/>
    </source>
</evidence>
<dbReference type="InterPro" id="IPR036121">
    <property type="entry name" value="ATPase_F1/V1/A1_a/bsu_N_sf"/>
</dbReference>
<keyword evidence="11" id="KW-0812">Transmembrane</keyword>
<keyword evidence="9" id="KW-0066">ATP synthesis</keyword>
<accession>A0A8D3CI72</accession>
<dbReference type="GO" id="GO:0005524">
    <property type="term" value="F:ATP binding"/>
    <property type="evidence" value="ECO:0007669"/>
    <property type="project" value="UniProtKB-KW"/>
</dbReference>
<protein>
    <recommendedName>
        <fullName evidence="12">ATPase F1/V1/A1 complex alpha/beta subunit N-terminal domain-containing protein</fullName>
    </recommendedName>
</protein>
<keyword evidence="11" id="KW-1133">Transmembrane helix</keyword>
<dbReference type="Ensembl" id="ENSSMAT00000056319.1">
    <property type="protein sequence ID" value="ENSSMAP00000046980.1"/>
    <property type="gene ID" value="ENSSMAG00000013485.2"/>
</dbReference>
<dbReference type="SUPFAM" id="SSF52540">
    <property type="entry name" value="P-loop containing nucleoside triphosphate hydrolases"/>
    <property type="match status" value="1"/>
</dbReference>
<feature type="region of interest" description="Disordered" evidence="10">
    <location>
        <begin position="132"/>
        <end position="151"/>
    </location>
</feature>
<evidence type="ECO:0000256" key="8">
    <source>
        <dbReference type="ARBA" id="ARBA00023196"/>
    </source>
</evidence>
<proteinExistence type="inferred from homology"/>
<comment type="similarity">
    <text evidence="2">Belongs to the ATPase alpha/beta chains family.</text>
</comment>
<keyword evidence="4" id="KW-0547">Nucleotide-binding</keyword>
<evidence type="ECO:0000256" key="9">
    <source>
        <dbReference type="ARBA" id="ARBA00023310"/>
    </source>
</evidence>
<dbReference type="SUPFAM" id="SSF50615">
    <property type="entry name" value="N-terminal domain of alpha and beta subunits of F1 ATP synthase"/>
    <property type="match status" value="1"/>
</dbReference>
<dbReference type="Gene3D" id="3.40.50.300">
    <property type="entry name" value="P-loop containing nucleotide triphosphate hydrolases"/>
    <property type="match status" value="1"/>
</dbReference>
<evidence type="ECO:0000313" key="14">
    <source>
        <dbReference type="Proteomes" id="UP000694558"/>
    </source>
</evidence>
<reference evidence="13" key="2">
    <citation type="submission" date="2025-08" db="UniProtKB">
        <authorList>
            <consortium name="Ensembl"/>
        </authorList>
    </citation>
    <scope>IDENTIFICATION</scope>
</reference>
<organism evidence="13 14">
    <name type="scientific">Scophthalmus maximus</name>
    <name type="common">Turbot</name>
    <name type="synonym">Psetta maxima</name>
    <dbReference type="NCBI Taxonomy" id="52904"/>
    <lineage>
        <taxon>Eukaryota</taxon>
        <taxon>Metazoa</taxon>
        <taxon>Chordata</taxon>
        <taxon>Craniata</taxon>
        <taxon>Vertebrata</taxon>
        <taxon>Euteleostomi</taxon>
        <taxon>Actinopterygii</taxon>
        <taxon>Neopterygii</taxon>
        <taxon>Teleostei</taxon>
        <taxon>Neoteleostei</taxon>
        <taxon>Acanthomorphata</taxon>
        <taxon>Carangaria</taxon>
        <taxon>Pleuronectiformes</taxon>
        <taxon>Pleuronectoidei</taxon>
        <taxon>Scophthalmidae</taxon>
        <taxon>Scophthalmus</taxon>
    </lineage>
</organism>
<keyword evidence="3" id="KW-0813">Transport</keyword>
<reference evidence="13" key="1">
    <citation type="submission" date="2023-05" db="EMBL/GenBank/DDBJ databases">
        <title>High-quality long-read genome of Scophthalmus maximus.</title>
        <authorList>
            <person name="Lien S."/>
            <person name="Martinez P."/>
        </authorList>
    </citation>
    <scope>NUCLEOTIDE SEQUENCE [LARGE SCALE GENOMIC DNA]</scope>
</reference>
<dbReference type="GO" id="GO:0042776">
    <property type="term" value="P:proton motive force-driven mitochondrial ATP synthesis"/>
    <property type="evidence" value="ECO:0007669"/>
    <property type="project" value="TreeGrafter"/>
</dbReference>
<dbReference type="GO" id="GO:0046933">
    <property type="term" value="F:proton-transporting ATP synthase activity, rotational mechanism"/>
    <property type="evidence" value="ECO:0007669"/>
    <property type="project" value="TreeGrafter"/>
</dbReference>
<dbReference type="AlphaFoldDB" id="A0A8D3CI72"/>
<feature type="domain" description="ATPase F1/V1/A1 complex alpha/beta subunit N-terminal" evidence="12">
    <location>
        <begin position="52"/>
        <end position="93"/>
    </location>
</feature>
<keyword evidence="8" id="KW-0139">CF(1)</keyword>
<dbReference type="Gene3D" id="2.40.10.170">
    <property type="match status" value="1"/>
</dbReference>
<evidence type="ECO:0000256" key="5">
    <source>
        <dbReference type="ARBA" id="ARBA00022840"/>
    </source>
</evidence>
<dbReference type="InterPro" id="IPR050053">
    <property type="entry name" value="ATPase_alpha/beta_chains"/>
</dbReference>
<keyword evidence="7 11" id="KW-0472">Membrane</keyword>
<evidence type="ECO:0000313" key="13">
    <source>
        <dbReference type="Ensembl" id="ENSSMAP00000046980.1"/>
    </source>
</evidence>
<keyword evidence="6" id="KW-0406">Ion transport</keyword>
<evidence type="ECO:0000259" key="12">
    <source>
        <dbReference type="Pfam" id="PF02874"/>
    </source>
</evidence>
<comment type="subcellular location">
    <subcellularLocation>
        <location evidence="1">Membrane</location>
    </subcellularLocation>
</comment>
<evidence type="ECO:0000256" key="2">
    <source>
        <dbReference type="ARBA" id="ARBA00008936"/>
    </source>
</evidence>
<evidence type="ECO:0000256" key="4">
    <source>
        <dbReference type="ARBA" id="ARBA00022741"/>
    </source>
</evidence>
<dbReference type="Pfam" id="PF02874">
    <property type="entry name" value="ATP-synt_ab_N"/>
    <property type="match status" value="1"/>
</dbReference>
<dbReference type="GO" id="GO:0045259">
    <property type="term" value="C:proton-transporting ATP synthase complex"/>
    <property type="evidence" value="ECO:0007669"/>
    <property type="project" value="UniProtKB-KW"/>
</dbReference>
<name>A0A8D3CI72_SCOMX</name>
<dbReference type="Proteomes" id="UP000694558">
    <property type="component" value="Chromosome 14"/>
</dbReference>